<protein>
    <submittedName>
        <fullName evidence="1">Uncharacterized protein</fullName>
    </submittedName>
</protein>
<dbReference type="EMBL" id="BRYB01003124">
    <property type="protein sequence ID" value="GMI30873.1"/>
    <property type="molecule type" value="Genomic_DNA"/>
</dbReference>
<accession>A0ABQ6MQK1</accession>
<evidence type="ECO:0000313" key="1">
    <source>
        <dbReference type="EMBL" id="GMI30873.1"/>
    </source>
</evidence>
<dbReference type="Gene3D" id="3.40.50.1820">
    <property type="entry name" value="alpha/beta hydrolase"/>
    <property type="match status" value="1"/>
</dbReference>
<reference evidence="1 2" key="1">
    <citation type="journal article" date="2023" name="Commun. Biol.">
        <title>Genome analysis of Parmales, the sister group of diatoms, reveals the evolutionary specialization of diatoms from phago-mixotrophs to photoautotrophs.</title>
        <authorList>
            <person name="Ban H."/>
            <person name="Sato S."/>
            <person name="Yoshikawa S."/>
            <person name="Yamada K."/>
            <person name="Nakamura Y."/>
            <person name="Ichinomiya M."/>
            <person name="Sato N."/>
            <person name="Blanc-Mathieu R."/>
            <person name="Endo H."/>
            <person name="Kuwata A."/>
            <person name="Ogata H."/>
        </authorList>
    </citation>
    <scope>NUCLEOTIDE SEQUENCE [LARGE SCALE GENOMIC DNA]</scope>
</reference>
<comment type="caution">
    <text evidence="1">The sequence shown here is derived from an EMBL/GenBank/DDBJ whole genome shotgun (WGS) entry which is preliminary data.</text>
</comment>
<organism evidence="1 2">
    <name type="scientific">Tetraparma gracilis</name>
    <dbReference type="NCBI Taxonomy" id="2962635"/>
    <lineage>
        <taxon>Eukaryota</taxon>
        <taxon>Sar</taxon>
        <taxon>Stramenopiles</taxon>
        <taxon>Ochrophyta</taxon>
        <taxon>Bolidophyceae</taxon>
        <taxon>Parmales</taxon>
        <taxon>Triparmaceae</taxon>
        <taxon>Tetraparma</taxon>
    </lineage>
</organism>
<keyword evidence="2" id="KW-1185">Reference proteome</keyword>
<gene>
    <name evidence="1" type="ORF">TeGR_g2929</name>
</gene>
<dbReference type="InterPro" id="IPR029058">
    <property type="entry name" value="AB_hydrolase_fold"/>
</dbReference>
<dbReference type="Proteomes" id="UP001165060">
    <property type="component" value="Unassembled WGS sequence"/>
</dbReference>
<sequence>MASIQASTASSANLFVSILSYGSGNGGKCISSCPFPGYCYKLHDQVQAAIASATAAGFSGDASSDIYLGAHSLGGTCTNHLVQAYPDEPEYHNAVILHGAYVDEVGDYSLANFPAKLLMLGAELDGGLARPGKMANWVYEMQELIAADQDSPESASDVIRQHGALIIPGIDHSDFCPGFEVPGDIIPSDLDQPEATAAVADATAAWLKYSLFDSAEKEDVDHLKDLYSYTTDLLRPYFDALDLEVAPRAESLHYLGEGGQYSPVCEKAQEILAGFEESDWERVSIGRGCDLETFDDTRSCAYLNETSDLEHSRSQYEVVDTSSPTQLKVNVSAHADYYSDFMNTGSFTASKQVACKMLTGARMAEQLGIEYPYETSKNTCKEVNQWSIDTAMELLEGTAALKRFEERGKPICLADDFDAYFSAGPAWIKESLQYKEGDDCMEVSSVKIDTALDSKLFPGVHYCKLLSPARVIDWIFTDAYEKK</sequence>
<proteinExistence type="predicted"/>
<name>A0ABQ6MQK1_9STRA</name>
<evidence type="ECO:0000313" key="2">
    <source>
        <dbReference type="Proteomes" id="UP001165060"/>
    </source>
</evidence>
<dbReference type="SUPFAM" id="SSF53474">
    <property type="entry name" value="alpha/beta-Hydrolases"/>
    <property type="match status" value="1"/>
</dbReference>